<dbReference type="EMBL" id="MU004195">
    <property type="protein sequence ID" value="KAF2491577.1"/>
    <property type="molecule type" value="Genomic_DNA"/>
</dbReference>
<reference evidence="1" key="1">
    <citation type="journal article" date="2020" name="Stud. Mycol.">
        <title>101 Dothideomycetes genomes: a test case for predicting lifestyles and emergence of pathogens.</title>
        <authorList>
            <person name="Haridas S."/>
            <person name="Albert R."/>
            <person name="Binder M."/>
            <person name="Bloem J."/>
            <person name="Labutti K."/>
            <person name="Salamov A."/>
            <person name="Andreopoulos B."/>
            <person name="Baker S."/>
            <person name="Barry K."/>
            <person name="Bills G."/>
            <person name="Bluhm B."/>
            <person name="Cannon C."/>
            <person name="Castanera R."/>
            <person name="Culley D."/>
            <person name="Daum C."/>
            <person name="Ezra D."/>
            <person name="Gonzalez J."/>
            <person name="Henrissat B."/>
            <person name="Kuo A."/>
            <person name="Liang C."/>
            <person name="Lipzen A."/>
            <person name="Lutzoni F."/>
            <person name="Magnuson J."/>
            <person name="Mondo S."/>
            <person name="Nolan M."/>
            <person name="Ohm R."/>
            <person name="Pangilinan J."/>
            <person name="Park H.-J."/>
            <person name="Ramirez L."/>
            <person name="Alfaro M."/>
            <person name="Sun H."/>
            <person name="Tritt A."/>
            <person name="Yoshinaga Y."/>
            <person name="Zwiers L.-H."/>
            <person name="Turgeon B."/>
            <person name="Goodwin S."/>
            <person name="Spatafora J."/>
            <person name="Crous P."/>
            <person name="Grigoriev I."/>
        </authorList>
    </citation>
    <scope>NUCLEOTIDE SEQUENCE</scope>
    <source>
        <strain evidence="1">CBS 269.34</strain>
    </source>
</reference>
<evidence type="ECO:0008006" key="3">
    <source>
        <dbReference type="Google" id="ProtNLM"/>
    </source>
</evidence>
<dbReference type="OrthoDB" id="10660679at2759"/>
<dbReference type="InterPro" id="IPR011333">
    <property type="entry name" value="SKP1/BTB/POZ_sf"/>
</dbReference>
<sequence>MPPSGSSELPPLDRPDDHIRFMIKPSKQSFWVSKHAISEASTYYRKYFEEDRESKTTTVGIEGDASARVIEIVLMWLQFDLRGHLIFERGRAKHGEAQAVVEISTDRSEAEKFHSALDELFDVYVFASRYDLVELRNAIMIELSELYLNHMTDIPGLFYVRRAGTELGLTSRMTKFLLFCYAKNGALDPDEEPGLRDDLLAMPKELLVEWLLVVQKVSMSRGEALWRASDTEAFDYAISPCQWLHKHEDEEEEMRCRREMLDL</sequence>
<evidence type="ECO:0000313" key="1">
    <source>
        <dbReference type="EMBL" id="KAF2491577.1"/>
    </source>
</evidence>
<gene>
    <name evidence="1" type="ORF">BU16DRAFT_530065</name>
</gene>
<protein>
    <recommendedName>
        <fullName evidence="3">BTB domain-containing protein</fullName>
    </recommendedName>
</protein>
<dbReference type="Proteomes" id="UP000799750">
    <property type="component" value="Unassembled WGS sequence"/>
</dbReference>
<organism evidence="1 2">
    <name type="scientific">Lophium mytilinum</name>
    <dbReference type="NCBI Taxonomy" id="390894"/>
    <lineage>
        <taxon>Eukaryota</taxon>
        <taxon>Fungi</taxon>
        <taxon>Dikarya</taxon>
        <taxon>Ascomycota</taxon>
        <taxon>Pezizomycotina</taxon>
        <taxon>Dothideomycetes</taxon>
        <taxon>Pleosporomycetidae</taxon>
        <taxon>Mytilinidiales</taxon>
        <taxon>Mytilinidiaceae</taxon>
        <taxon>Lophium</taxon>
    </lineage>
</organism>
<name>A0A6A6QJE7_9PEZI</name>
<evidence type="ECO:0000313" key="2">
    <source>
        <dbReference type="Proteomes" id="UP000799750"/>
    </source>
</evidence>
<accession>A0A6A6QJE7</accession>
<proteinExistence type="predicted"/>
<dbReference type="Gene3D" id="3.30.710.10">
    <property type="entry name" value="Potassium Channel Kv1.1, Chain A"/>
    <property type="match status" value="1"/>
</dbReference>
<keyword evidence="2" id="KW-1185">Reference proteome</keyword>
<dbReference type="AlphaFoldDB" id="A0A6A6QJE7"/>